<evidence type="ECO:0000313" key="5">
    <source>
        <dbReference type="Proteomes" id="UP000235371"/>
    </source>
</evidence>
<keyword evidence="1" id="KW-0539">Nucleus</keyword>
<evidence type="ECO:0000259" key="3">
    <source>
        <dbReference type="PROSITE" id="PS50048"/>
    </source>
</evidence>
<dbReference type="GO" id="GO:0008270">
    <property type="term" value="F:zinc ion binding"/>
    <property type="evidence" value="ECO:0007669"/>
    <property type="project" value="InterPro"/>
</dbReference>
<dbReference type="CDD" id="cd00067">
    <property type="entry name" value="GAL4"/>
    <property type="match status" value="1"/>
</dbReference>
<dbReference type="InParanoid" id="A0A2J6THF8"/>
<dbReference type="PROSITE" id="PS50048">
    <property type="entry name" value="ZN2_CY6_FUNGAL_2"/>
    <property type="match status" value="1"/>
</dbReference>
<dbReference type="PROSITE" id="PS00463">
    <property type="entry name" value="ZN2_CY6_FUNGAL_1"/>
    <property type="match status" value="1"/>
</dbReference>
<dbReference type="InterPro" id="IPR036864">
    <property type="entry name" value="Zn2-C6_fun-type_DNA-bd_sf"/>
</dbReference>
<evidence type="ECO:0000313" key="4">
    <source>
        <dbReference type="EMBL" id="PMD62466.1"/>
    </source>
</evidence>
<dbReference type="PANTHER" id="PTHR37540">
    <property type="entry name" value="TRANSCRIPTION FACTOR (ACR-2), PUTATIVE-RELATED-RELATED"/>
    <property type="match status" value="1"/>
</dbReference>
<dbReference type="SMART" id="SM00066">
    <property type="entry name" value="GAL4"/>
    <property type="match status" value="1"/>
</dbReference>
<dbReference type="RefSeq" id="XP_024739370.1">
    <property type="nucleotide sequence ID" value="XM_024877935.1"/>
</dbReference>
<dbReference type="SUPFAM" id="SSF57701">
    <property type="entry name" value="Zn2/Cys6 DNA-binding domain"/>
    <property type="match status" value="1"/>
</dbReference>
<reference evidence="4 5" key="1">
    <citation type="submission" date="2016-04" db="EMBL/GenBank/DDBJ databases">
        <title>A degradative enzymes factory behind the ericoid mycorrhizal symbiosis.</title>
        <authorList>
            <consortium name="DOE Joint Genome Institute"/>
            <person name="Martino E."/>
            <person name="Morin E."/>
            <person name="Grelet G."/>
            <person name="Kuo A."/>
            <person name="Kohler A."/>
            <person name="Daghino S."/>
            <person name="Barry K."/>
            <person name="Choi C."/>
            <person name="Cichocki N."/>
            <person name="Clum A."/>
            <person name="Copeland A."/>
            <person name="Hainaut M."/>
            <person name="Haridas S."/>
            <person name="Labutti K."/>
            <person name="Lindquist E."/>
            <person name="Lipzen A."/>
            <person name="Khouja H.-R."/>
            <person name="Murat C."/>
            <person name="Ohm R."/>
            <person name="Olson A."/>
            <person name="Spatafora J."/>
            <person name="Veneault-Fourrey C."/>
            <person name="Henrissat B."/>
            <person name="Grigoriev I."/>
            <person name="Martin F."/>
            <person name="Perotto S."/>
        </authorList>
    </citation>
    <scope>NUCLEOTIDE SEQUENCE [LARGE SCALE GENOMIC DNA]</scope>
    <source>
        <strain evidence="4 5">E</strain>
    </source>
</reference>
<dbReference type="GO" id="GO:0000981">
    <property type="term" value="F:DNA-binding transcription factor activity, RNA polymerase II-specific"/>
    <property type="evidence" value="ECO:0007669"/>
    <property type="project" value="InterPro"/>
</dbReference>
<evidence type="ECO:0000256" key="2">
    <source>
        <dbReference type="SAM" id="MobiDB-lite"/>
    </source>
</evidence>
<dbReference type="EMBL" id="KZ613783">
    <property type="protein sequence ID" value="PMD62466.1"/>
    <property type="molecule type" value="Genomic_DNA"/>
</dbReference>
<keyword evidence="5" id="KW-1185">Reference proteome</keyword>
<gene>
    <name evidence="4" type="ORF">K444DRAFT_585631</name>
</gene>
<organism evidence="4 5">
    <name type="scientific">Hyaloscypha bicolor E</name>
    <dbReference type="NCBI Taxonomy" id="1095630"/>
    <lineage>
        <taxon>Eukaryota</taxon>
        <taxon>Fungi</taxon>
        <taxon>Dikarya</taxon>
        <taxon>Ascomycota</taxon>
        <taxon>Pezizomycotina</taxon>
        <taxon>Leotiomycetes</taxon>
        <taxon>Helotiales</taxon>
        <taxon>Hyaloscyphaceae</taxon>
        <taxon>Hyaloscypha</taxon>
        <taxon>Hyaloscypha bicolor</taxon>
    </lineage>
</organism>
<evidence type="ECO:0000256" key="1">
    <source>
        <dbReference type="ARBA" id="ARBA00023242"/>
    </source>
</evidence>
<dbReference type="AlphaFoldDB" id="A0A2J6THF8"/>
<dbReference type="GeneID" id="36586012"/>
<proteinExistence type="predicted"/>
<name>A0A2J6THF8_9HELO</name>
<dbReference type="OrthoDB" id="415825at2759"/>
<accession>A0A2J6THF8</accession>
<feature type="domain" description="Zn(2)-C6 fungal-type" evidence="3">
    <location>
        <begin position="23"/>
        <end position="56"/>
    </location>
</feature>
<dbReference type="Proteomes" id="UP000235371">
    <property type="component" value="Unassembled WGS sequence"/>
</dbReference>
<dbReference type="STRING" id="1095630.A0A2J6THF8"/>
<feature type="region of interest" description="Disordered" evidence="2">
    <location>
        <begin position="1"/>
        <end position="23"/>
    </location>
</feature>
<dbReference type="Pfam" id="PF11951">
    <property type="entry name" value="Fungal_trans_2"/>
    <property type="match status" value="1"/>
</dbReference>
<dbReference type="InterPro" id="IPR001138">
    <property type="entry name" value="Zn2Cys6_DnaBD"/>
</dbReference>
<dbReference type="InterPro" id="IPR021858">
    <property type="entry name" value="Fun_TF"/>
</dbReference>
<protein>
    <recommendedName>
        <fullName evidence="3">Zn(2)-C6 fungal-type domain-containing protein</fullName>
    </recommendedName>
</protein>
<dbReference type="Pfam" id="PF00172">
    <property type="entry name" value="Zn_clus"/>
    <property type="match status" value="1"/>
</dbReference>
<sequence>MLVNPDTSQQKKEVRSRQRASTSCTECRRRKQKCNQAKDRPCNNCARRYPPVPCVYEGLKKIPKSKEKVLRVQPKIEEPEAAGSNILATIPESGSQSSDDSFNQKPVLQLITYDTRLNSPFSDGWPVGLFSYEDDESPTSPVGPDDISPNIRALQYYPFREHIRKSYYGVSKMHVGSVALEPMHALPFEPSLRNAQLLHFFLQRLAPFMSSIDGNDPPPAFNEKWLPFMIQSPIAGYIAILTSSYFQATARQIEWNKSVDVMGARVKLITLINSYLTAHQSALNDEAISTVMSLAYNELVYADERSTLAHMNGLAEMIRTRGGLQSIEFRTLREMLTRTDYQIAFTFECDLFLDKTLNKPVPTLESYSIEVDSPLIKSNIRFVESAEELNISIEAARVLDDMRFLTASVLHFQENGDSEVEIAKLLTTVHWIHEQLVSPATHDPNMANDFMYQTCRTAGIIYSTAILTRTPLSRACTAQLLHQLWMTMWRVPLAHWKKLPGLFLWVILVVNSYARNRPEARFIKGLMPPAVVAMNLLDWDATMATLDGFLAVQKWLAGMSRVFIVPSRHSPKPASPEGGLPEWAIKEVE</sequence>
<dbReference type="PANTHER" id="PTHR37540:SF9">
    <property type="entry name" value="ZN(2)-C6 FUNGAL-TYPE DOMAIN-CONTAINING PROTEIN"/>
    <property type="match status" value="1"/>
</dbReference>
<dbReference type="Gene3D" id="4.10.240.10">
    <property type="entry name" value="Zn(2)-C6 fungal-type DNA-binding domain"/>
    <property type="match status" value="1"/>
</dbReference>